<evidence type="ECO:0000256" key="1">
    <source>
        <dbReference type="SAM" id="Phobius"/>
    </source>
</evidence>
<feature type="transmembrane region" description="Helical" evidence="1">
    <location>
        <begin position="198"/>
        <end position="214"/>
    </location>
</feature>
<evidence type="ECO:0000313" key="3">
    <source>
        <dbReference type="RefSeq" id="XP_027202635.1"/>
    </source>
</evidence>
<dbReference type="InParanoid" id="A0A6P6YBH8"/>
<dbReference type="OrthoDB" id="10659708at2759"/>
<proteinExistence type="predicted"/>
<keyword evidence="2" id="KW-1185">Reference proteome</keyword>
<sequence>MAAIKKFIQKFIQQNIYPTNYIRIGNVIEDCFEYLKIYLFRLEYSLDDYDRQQIQWSYHTFRSAIWITLNSWIYIFFNVHLAQYPSYFLLKILKSFEQIFHFERVDLLFQFQISVLIILEYQWFEFFRKILGYNFYGNKLFRKYCYQFDDNQLDNNYRQYLTRFIRLVTIELISKITIVYCSIFLSKQIEMNLFNTNLMIYLLSALIATNVLYSKASQLPYYNRCGSLSIMNWLARLQYQQQQQQQQRQQQHNGRNQSIRNAIRSNLFAQSMSDNYLGFTCGQMFILTKYKFIEIFLMNFQLVLLFYKKSIFEYF</sequence>
<reference evidence="3" key="1">
    <citation type="submission" date="2025-08" db="UniProtKB">
        <authorList>
            <consortium name="RefSeq"/>
        </authorList>
    </citation>
    <scope>IDENTIFICATION</scope>
    <source>
        <strain evidence="3">Airmid</strain>
    </source>
</reference>
<protein>
    <submittedName>
        <fullName evidence="3">Uncharacterized protein LOC113796538</fullName>
    </submittedName>
</protein>
<dbReference type="Proteomes" id="UP000515146">
    <property type="component" value="Unplaced"/>
</dbReference>
<keyword evidence="1" id="KW-0472">Membrane</keyword>
<keyword evidence="1" id="KW-0812">Transmembrane</keyword>
<keyword evidence="1" id="KW-1133">Transmembrane helix</keyword>
<feature type="transmembrane region" description="Helical" evidence="1">
    <location>
        <begin position="164"/>
        <end position="186"/>
    </location>
</feature>
<feature type="transmembrane region" description="Helical" evidence="1">
    <location>
        <begin position="64"/>
        <end position="87"/>
    </location>
</feature>
<dbReference type="KEGG" id="dpte:113796538"/>
<dbReference type="RefSeq" id="XP_027202635.1">
    <property type="nucleotide sequence ID" value="XM_027346834.1"/>
</dbReference>
<name>A0A6P6YBH8_DERPT</name>
<organism evidence="2 3">
    <name type="scientific">Dermatophagoides pteronyssinus</name>
    <name type="common">European house dust mite</name>
    <dbReference type="NCBI Taxonomy" id="6956"/>
    <lineage>
        <taxon>Eukaryota</taxon>
        <taxon>Metazoa</taxon>
        <taxon>Ecdysozoa</taxon>
        <taxon>Arthropoda</taxon>
        <taxon>Chelicerata</taxon>
        <taxon>Arachnida</taxon>
        <taxon>Acari</taxon>
        <taxon>Acariformes</taxon>
        <taxon>Sarcoptiformes</taxon>
        <taxon>Astigmata</taxon>
        <taxon>Psoroptidia</taxon>
        <taxon>Analgoidea</taxon>
        <taxon>Pyroglyphidae</taxon>
        <taxon>Dermatophagoidinae</taxon>
        <taxon>Dermatophagoides</taxon>
    </lineage>
</organism>
<dbReference type="OMA" id="FEAWASI"/>
<gene>
    <name evidence="3" type="primary">LOC113796538</name>
</gene>
<dbReference type="AlphaFoldDB" id="A0A6P6YBH8"/>
<evidence type="ECO:0000313" key="2">
    <source>
        <dbReference type="Proteomes" id="UP000515146"/>
    </source>
</evidence>
<accession>A0A6P6YBH8</accession>